<dbReference type="PANTHER" id="PTHR21447:SF13">
    <property type="entry name" value="RING-TYPE DOMAIN-CONTAINING PROTEIN"/>
    <property type="match status" value="1"/>
</dbReference>
<protein>
    <recommendedName>
        <fullName evidence="5">RING-type domain-containing protein</fullName>
    </recommendedName>
</protein>
<feature type="domain" description="RING-type" evidence="5">
    <location>
        <begin position="1435"/>
        <end position="1476"/>
    </location>
</feature>
<evidence type="ECO:0000259" key="5">
    <source>
        <dbReference type="PROSITE" id="PS50089"/>
    </source>
</evidence>
<dbReference type="InterPro" id="IPR013083">
    <property type="entry name" value="Znf_RING/FYVE/PHD"/>
</dbReference>
<dbReference type="Pfam" id="PF13639">
    <property type="entry name" value="zf-RING_2"/>
    <property type="match status" value="1"/>
</dbReference>
<feature type="compositionally biased region" description="Polar residues" evidence="4">
    <location>
        <begin position="1404"/>
        <end position="1421"/>
    </location>
</feature>
<keyword evidence="2" id="KW-0862">Zinc</keyword>
<organism evidence="7">
    <name type="scientific">Caenorhabditis remanei</name>
    <name type="common">Caenorhabditis vulgaris</name>
    <dbReference type="NCBI Taxonomy" id="31234"/>
    <lineage>
        <taxon>Eukaryota</taxon>
        <taxon>Metazoa</taxon>
        <taxon>Ecdysozoa</taxon>
        <taxon>Nematoda</taxon>
        <taxon>Chromadorea</taxon>
        <taxon>Rhabditida</taxon>
        <taxon>Rhabditina</taxon>
        <taxon>Rhabditomorpha</taxon>
        <taxon>Rhabditoidea</taxon>
        <taxon>Rhabditidae</taxon>
        <taxon>Peloderinae</taxon>
        <taxon>Caenorhabditis</taxon>
    </lineage>
</organism>
<accession>E3LP01</accession>
<keyword evidence="1 3" id="KW-0863">Zinc-finger</keyword>
<evidence type="ECO:0000313" key="7">
    <source>
        <dbReference type="Proteomes" id="UP000008281"/>
    </source>
</evidence>
<evidence type="ECO:0000256" key="3">
    <source>
        <dbReference type="PROSITE-ProRule" id="PRU00175"/>
    </source>
</evidence>
<dbReference type="PROSITE" id="PS50089">
    <property type="entry name" value="ZF_RING_2"/>
    <property type="match status" value="1"/>
</dbReference>
<evidence type="ECO:0000256" key="1">
    <source>
        <dbReference type="ARBA" id="ARBA00022771"/>
    </source>
</evidence>
<keyword evidence="7" id="KW-1185">Reference proteome</keyword>
<reference evidence="6" key="1">
    <citation type="submission" date="2007-07" db="EMBL/GenBank/DDBJ databases">
        <title>PCAP assembly of the Caenorhabditis remanei genome.</title>
        <authorList>
            <consortium name="The Caenorhabditis remanei Sequencing Consortium"/>
            <person name="Wilson R.K."/>
        </authorList>
    </citation>
    <scope>NUCLEOTIDE SEQUENCE [LARGE SCALE GENOMIC DNA]</scope>
    <source>
        <strain evidence="6">PB4641</strain>
    </source>
</reference>
<feature type="region of interest" description="Disordered" evidence="4">
    <location>
        <begin position="1183"/>
        <end position="1202"/>
    </location>
</feature>
<feature type="compositionally biased region" description="Polar residues" evidence="4">
    <location>
        <begin position="1242"/>
        <end position="1268"/>
    </location>
</feature>
<feature type="compositionally biased region" description="Basic and acidic residues" evidence="4">
    <location>
        <begin position="1391"/>
        <end position="1403"/>
    </location>
</feature>
<dbReference type="Pfam" id="PF25100">
    <property type="entry name" value="DUF7809"/>
    <property type="match status" value="1"/>
</dbReference>
<evidence type="ECO:0000313" key="6">
    <source>
        <dbReference type="EMBL" id="EFP05401.1"/>
    </source>
</evidence>
<dbReference type="InterPro" id="IPR056711">
    <property type="entry name" value="DUF7809"/>
</dbReference>
<name>E3LP01_CAERE</name>
<dbReference type="InParanoid" id="E3LP01"/>
<dbReference type="OrthoDB" id="290834at2759"/>
<dbReference type="Gene3D" id="3.30.40.10">
    <property type="entry name" value="Zinc/RING finger domain, C3HC4 (zinc finger)"/>
    <property type="match status" value="1"/>
</dbReference>
<dbReference type="PANTHER" id="PTHR21447">
    <property type="entry name" value="RING-TYPE DOMAIN-CONTAINING PROTEIN-RELATED"/>
    <property type="match status" value="1"/>
</dbReference>
<dbReference type="GO" id="GO:0008270">
    <property type="term" value="F:zinc ion binding"/>
    <property type="evidence" value="ECO:0007669"/>
    <property type="project" value="UniProtKB-KW"/>
</dbReference>
<evidence type="ECO:0000256" key="2">
    <source>
        <dbReference type="ARBA" id="ARBA00022833"/>
    </source>
</evidence>
<keyword evidence="1 3" id="KW-0479">Metal-binding</keyword>
<dbReference type="InterPro" id="IPR001841">
    <property type="entry name" value="Znf_RING"/>
</dbReference>
<dbReference type="GO" id="GO:0045121">
    <property type="term" value="C:membrane raft"/>
    <property type="evidence" value="ECO:0007669"/>
    <property type="project" value="TreeGrafter"/>
</dbReference>
<dbReference type="SUPFAM" id="SSF57850">
    <property type="entry name" value="RING/U-box"/>
    <property type="match status" value="1"/>
</dbReference>
<sequence>MTADMENENGIKFEIRMQFALQYLPKEFLQNLVWDKFKTQSVIGNGTDSIGLLFEGSQEMKMYGDPEELRQNLSIYSNFTGQQHCFDYSIDDSYQTSTTFYRSLKNEEYISKLDIFSLLHYVVEDFDKKFSSCWRRSNLGISSVILVLKRMEGSCYDYLNFVQCSSDDLDKFVDTKLIGKKVKCKKMELLKYTFEELFTQWTSLFDFKLNEEEGQTVMTWLRDECGNYSIKEVERDLQELFDTASQSIRNLRTAVKTKPEWFDLSYNKVNPGSPITVRLFVDNENKFVMLPELVTKMTSANMNLDSLQMPTQGLASDEIPTIDFKELSGIIGTKTMSKIEVSFLIRLTFIEFSFQFILNPIIRAKHAAVPIPTHHGTHCILAIDAFLQLLQNLIHAKRVFQIENEKDWGTVEEFVKNVMAYFNGENVSMFFIETSIFEQIKAECDDEAMRLMLKPSATTIRDVSKGGFTSEDLRQELQYLNLTKAFPNILDYAQMAYDHILRSKYENLLDTSDMYDGVQYCQMICIFERFPKLKQFQHSQKSCYRILNMNCPKCYESVNNNNTMFIDYYGRDVDKIEKVDSTYELDPLIIFLTGTQVYPASSFQEELKHIGLSQEQRKKFNSFVSLEESPKNLPFVYIDRSDRHWFRDTFLPSLTEKVSFSTCVDRIMKRSGKLLYLRKLNYTATDSECNERCFLNEMVQILPFILKQQGTYTEYNRKKVEEFRKCMDPDDSTKFITLTINKLKEIFENFNIDKSKITLIPDPSVIYLHNNKSLNNYYRMVSLNSCYGQLTSVPHAVMFIFESIACEYNWSSIWHQDSKKEKCSRSLNKMILERMNRFYQILNTYVTTSYVEYEVASIKELCRQSTSISRAPYSELIKKGTYDLVSLSFLLDDNLLRDRDHKFLKNVKMKDVRNLKVENWRVQLILMLASSSKFLTCEFLGLSYMIKQCLLFKTPYGGIRTHTDLWKVLIYGYQKYIDHPNFLARRRNEIIEPTVEAVIMDIYEDVVGGSKGPLPKLAIPEGASSRAEKEILAAKSMKKARKTRNKTKKNEEAVEKKTIEEKTVEKENVVEAVEGKKKPEDKERLPVPEGAKEIEWCVKCYRTNRHREKAAEKFHLERKKATELEKKLSVVEKELDEYKKAEDEIELKLVKKFEEEILEKDRKLEEMRKMFEEYRQKTTSKIKEMKKRKEERNGEANRNLEEINRTLEQDLRQKDKIMERLKDTISKLTQQLEAKNIEFENLQDQQPSTSSSSGFHSYVTSTSSQEPCSSKKEMGSSKQKNLADSNVILNKLKSDRITLLTEHSKTEANEKANRLLLNYSNRETRDRINYELRKFRVDFDTFLKTVDSNISILEKNSSITTDQLASIPPLPSFSETFMEKYHEIMKKKKKKNDEQTPETKKETNVPNPGNLQPTVSETSAPINRVPPDELEAIDCQICLADMETYVGTLKCPKCRRRFHNYCITSWLNTNSVCPNCYKIMLDPEEFPFLS</sequence>
<dbReference type="Proteomes" id="UP000008281">
    <property type="component" value="Unassembled WGS sequence"/>
</dbReference>
<dbReference type="eggNOG" id="KOG0800">
    <property type="taxonomic scope" value="Eukaryota"/>
</dbReference>
<gene>
    <name evidence="6" type="ORF">CRE_27198</name>
</gene>
<proteinExistence type="predicted"/>
<evidence type="ECO:0000256" key="4">
    <source>
        <dbReference type="SAM" id="MobiDB-lite"/>
    </source>
</evidence>
<feature type="region of interest" description="Disordered" evidence="4">
    <location>
        <begin position="1240"/>
        <end position="1282"/>
    </location>
</feature>
<dbReference type="GO" id="GO:0045087">
    <property type="term" value="P:innate immune response"/>
    <property type="evidence" value="ECO:0007669"/>
    <property type="project" value="TreeGrafter"/>
</dbReference>
<dbReference type="HOGENOM" id="CLU_005728_0_0_1"/>
<feature type="region of interest" description="Disordered" evidence="4">
    <location>
        <begin position="1385"/>
        <end position="1423"/>
    </location>
</feature>
<dbReference type="EMBL" id="DS268412">
    <property type="protein sequence ID" value="EFP05401.1"/>
    <property type="molecule type" value="Genomic_DNA"/>
</dbReference>